<evidence type="ECO:0000313" key="12">
    <source>
        <dbReference type="Proteomes" id="UP001652625"/>
    </source>
</evidence>
<dbReference type="InterPro" id="IPR000276">
    <property type="entry name" value="GPCR_Rhodpsn"/>
</dbReference>
<evidence type="ECO:0000256" key="4">
    <source>
        <dbReference type="ARBA" id="ARBA00022989"/>
    </source>
</evidence>
<keyword evidence="12" id="KW-1185">Reference proteome</keyword>
<feature type="transmembrane region" description="Helical" evidence="10">
    <location>
        <begin position="87"/>
        <end position="109"/>
    </location>
</feature>
<dbReference type="GeneID" id="105845534"/>
<dbReference type="Pfam" id="PF00001">
    <property type="entry name" value="7tm_1"/>
    <property type="match status" value="1"/>
</dbReference>
<evidence type="ECO:0000256" key="6">
    <source>
        <dbReference type="ARBA" id="ARBA00023136"/>
    </source>
</evidence>
<dbReference type="PRINTS" id="PR00237">
    <property type="entry name" value="GPCRRHODOPSN"/>
</dbReference>
<comment type="similarity">
    <text evidence="9">Belongs to the G-protein coupled receptor 1 family.</text>
</comment>
<keyword evidence="7 9" id="KW-0675">Receptor</keyword>
<evidence type="ECO:0000256" key="10">
    <source>
        <dbReference type="SAM" id="Phobius"/>
    </source>
</evidence>
<keyword evidence="2" id="KW-1003">Cell membrane</keyword>
<keyword evidence="5 9" id="KW-0297">G-protein coupled receptor</keyword>
<protein>
    <submittedName>
        <fullName evidence="13">Alpha-1A adrenergic receptor isoform X2</fullName>
    </submittedName>
</protein>
<dbReference type="PANTHER" id="PTHR24247:SF193">
    <property type="entry name" value="BETA-2 ADRENERGIC RECEPTOR-LIKE"/>
    <property type="match status" value="1"/>
</dbReference>
<keyword evidence="6 10" id="KW-0472">Membrane</keyword>
<dbReference type="SUPFAM" id="SSF81321">
    <property type="entry name" value="Family A G protein-coupled receptor-like"/>
    <property type="match status" value="1"/>
</dbReference>
<dbReference type="CDD" id="cd00637">
    <property type="entry name" value="7tm_classA_rhodopsin-like"/>
    <property type="match status" value="1"/>
</dbReference>
<keyword evidence="3 9" id="KW-0812">Transmembrane</keyword>
<evidence type="ECO:0000313" key="13">
    <source>
        <dbReference type="RefSeq" id="XP_065668262.1"/>
    </source>
</evidence>
<reference evidence="13" key="1">
    <citation type="submission" date="2025-08" db="UniProtKB">
        <authorList>
            <consortium name="RefSeq"/>
        </authorList>
    </citation>
    <scope>IDENTIFICATION</scope>
</reference>
<accession>A0ABM4D1Y2</accession>
<dbReference type="Proteomes" id="UP001652625">
    <property type="component" value="Chromosome 12"/>
</dbReference>
<evidence type="ECO:0000259" key="11">
    <source>
        <dbReference type="PROSITE" id="PS50262"/>
    </source>
</evidence>
<feature type="transmembrane region" description="Helical" evidence="10">
    <location>
        <begin position="14"/>
        <end position="40"/>
    </location>
</feature>
<dbReference type="PROSITE" id="PS00237">
    <property type="entry name" value="G_PROTEIN_RECEP_F1_1"/>
    <property type="match status" value="1"/>
</dbReference>
<feature type="transmembrane region" description="Helical" evidence="10">
    <location>
        <begin position="237"/>
        <end position="257"/>
    </location>
</feature>
<dbReference type="PANTHER" id="PTHR24247">
    <property type="entry name" value="5-HYDROXYTRYPTAMINE RECEPTOR"/>
    <property type="match status" value="1"/>
</dbReference>
<name>A0ABM4D1Y2_HYDVU</name>
<comment type="subcellular location">
    <subcellularLocation>
        <location evidence="1">Cell membrane</location>
        <topology evidence="1">Multi-pass membrane protein</topology>
    </subcellularLocation>
</comment>
<dbReference type="RefSeq" id="XP_065668262.1">
    <property type="nucleotide sequence ID" value="XM_065812190.1"/>
</dbReference>
<keyword evidence="4 10" id="KW-1133">Transmembrane helix</keyword>
<dbReference type="PROSITE" id="PS50262">
    <property type="entry name" value="G_PROTEIN_RECEP_F1_2"/>
    <property type="match status" value="1"/>
</dbReference>
<gene>
    <name evidence="13" type="primary">LOC105845534</name>
</gene>
<evidence type="ECO:0000256" key="5">
    <source>
        <dbReference type="ARBA" id="ARBA00023040"/>
    </source>
</evidence>
<evidence type="ECO:0000256" key="1">
    <source>
        <dbReference type="ARBA" id="ARBA00004651"/>
    </source>
</evidence>
<evidence type="ECO:0000256" key="2">
    <source>
        <dbReference type="ARBA" id="ARBA00022475"/>
    </source>
</evidence>
<evidence type="ECO:0000256" key="9">
    <source>
        <dbReference type="RuleBase" id="RU000688"/>
    </source>
</evidence>
<feature type="transmembrane region" description="Helical" evidence="10">
    <location>
        <begin position="272"/>
        <end position="294"/>
    </location>
</feature>
<proteinExistence type="inferred from homology"/>
<keyword evidence="8 9" id="KW-0807">Transducer</keyword>
<feature type="transmembrane region" description="Helical" evidence="10">
    <location>
        <begin position="52"/>
        <end position="75"/>
    </location>
</feature>
<organism evidence="12 13">
    <name type="scientific">Hydra vulgaris</name>
    <name type="common">Hydra</name>
    <name type="synonym">Hydra attenuata</name>
    <dbReference type="NCBI Taxonomy" id="6087"/>
    <lineage>
        <taxon>Eukaryota</taxon>
        <taxon>Metazoa</taxon>
        <taxon>Cnidaria</taxon>
        <taxon>Hydrozoa</taxon>
        <taxon>Hydroidolina</taxon>
        <taxon>Anthoathecata</taxon>
        <taxon>Aplanulata</taxon>
        <taxon>Hydridae</taxon>
        <taxon>Hydra</taxon>
    </lineage>
</organism>
<dbReference type="InterPro" id="IPR017452">
    <property type="entry name" value="GPCR_Rhodpsn_7TM"/>
</dbReference>
<evidence type="ECO:0000256" key="7">
    <source>
        <dbReference type="ARBA" id="ARBA00023170"/>
    </source>
</evidence>
<sequence length="326" mass="37279">MICWRTKLFPLPNLTIFAILLSILVVAAVGLNFVVVIIIIRMKKRELCSYILLSLSISDLLIGMVLGPITIAQILDNKLLLNCTAHFIRSYILVLLVGSSLLTLAAVSYDRYLLLTKLSNYNQYMTKKKVILLIGFAWFFPGLIPLTKIFNMALYVVLRIANCTLPLITLGVFYYLITQEVRKREIHTSQNRINSCASDKDIFTVNKHFADTGRSTDLSVKYYCNDKLTKHKRVAKSVTLLIACYLAFIFPLNIWMILELINVEYSPKAHEVFYMCVVFFMHANSCINPIIYYAKQSEIKKGFKQIFKLSIPVYNNKKKVGTNSNV</sequence>
<evidence type="ECO:0000256" key="8">
    <source>
        <dbReference type="ARBA" id="ARBA00023224"/>
    </source>
</evidence>
<dbReference type="Gene3D" id="1.20.1070.10">
    <property type="entry name" value="Rhodopsin 7-helix transmembrane proteins"/>
    <property type="match status" value="1"/>
</dbReference>
<feature type="transmembrane region" description="Helical" evidence="10">
    <location>
        <begin position="156"/>
        <end position="177"/>
    </location>
</feature>
<evidence type="ECO:0000256" key="3">
    <source>
        <dbReference type="ARBA" id="ARBA00022692"/>
    </source>
</evidence>
<feature type="domain" description="G-protein coupled receptors family 1 profile" evidence="11">
    <location>
        <begin position="31"/>
        <end position="292"/>
    </location>
</feature>
<feature type="transmembrane region" description="Helical" evidence="10">
    <location>
        <begin position="130"/>
        <end position="150"/>
    </location>
</feature>